<dbReference type="InterPro" id="IPR026634">
    <property type="entry name" value="TPST-like"/>
</dbReference>
<sequence length="696" mass="75380">MSDPRLQEAAQRRLADDFAGAEALCQAVLAEEGGNAEAMAILGICAIERGDSGAGRDWLDKAEAANPGLASLYLYRSVERQGAGDLDGALAAARRAGELAPERFDVWGRLGDLAGQAGDFTESANAFSRALAADPDHPAAGPVALRLAGARMETADLDAAATALDTAEARGLAGATDVRRLRAALARHRGDWTAMRDFADAWLSAEPEDHEARSASALALSQLGFYKKAANAFKPVVEADPSAENWAAQGRIILGARDITRAEGCFRKALAIDPDCAEAVFGLARVHTFAGRIDKAEDACRRTLALDPGNLEAYGQLCEVSGGRLTEDEVAALEAALARPDLPADQKAIGLFALGDAKHRQKARAEAFETWSRANETKKLQHNGAVVSAYDRDAQHRRTDWLMAAFDRDSAGEAGDDHAGATPIFIVGMPRSGTTLLEAAIAAHDDVLPGGELSAMPFIFEEFVTWARKAAWTGGAIPADRLAGWRDRYRGQHREFGLDGARWVTDKQPSNFLAAGLIRQLFPEAPILHIRRKPVETAFSIFRRNFSRAWPFAHDLEDIAHYYAEQARLCAHWDAVIDKRFTVVQYEDLVSDFEAKLRFLMARAGLSWSRKCLEFYKQDRTVMTFSAVQVRKPPSADHLDSTSVYAEQLAGFNESVAALGVDPETGAWLGDAATAETTVAETAKRRGFWSRLTGSG</sequence>
<dbReference type="InterPro" id="IPR011990">
    <property type="entry name" value="TPR-like_helical_dom_sf"/>
</dbReference>
<protein>
    <submittedName>
        <fullName evidence="3">Sulfotransferase</fullName>
    </submittedName>
</protein>
<dbReference type="PANTHER" id="PTHR12788">
    <property type="entry name" value="PROTEIN-TYROSINE SULFOTRANSFERASE 2"/>
    <property type="match status" value="1"/>
</dbReference>
<reference evidence="3 4" key="1">
    <citation type="submission" date="2024-01" db="EMBL/GenBank/DDBJ databases">
        <title>Hyphobacterium bacterium isolated from marine sediment.</title>
        <authorList>
            <person name="Zhao S."/>
        </authorList>
    </citation>
    <scope>NUCLEOTIDE SEQUENCE [LARGE SCALE GENOMIC DNA]</scope>
    <source>
        <strain evidence="3 4">Y60-23</strain>
    </source>
</reference>
<evidence type="ECO:0000313" key="4">
    <source>
        <dbReference type="Proteomes" id="UP001310692"/>
    </source>
</evidence>
<dbReference type="RefSeq" id="WP_330197376.1">
    <property type="nucleotide sequence ID" value="NZ_JAZDRO010000010.1"/>
</dbReference>
<dbReference type="Gene3D" id="3.40.50.300">
    <property type="entry name" value="P-loop containing nucleotide triphosphate hydrolases"/>
    <property type="match status" value="1"/>
</dbReference>
<dbReference type="EMBL" id="JAZDRO010000010">
    <property type="protein sequence ID" value="MEE2567770.1"/>
    <property type="molecule type" value="Genomic_DNA"/>
</dbReference>
<keyword evidence="4" id="KW-1185">Reference proteome</keyword>
<dbReference type="SMART" id="SM00028">
    <property type="entry name" value="TPR"/>
    <property type="match status" value="5"/>
</dbReference>
<evidence type="ECO:0000313" key="3">
    <source>
        <dbReference type="EMBL" id="MEE2567770.1"/>
    </source>
</evidence>
<dbReference type="Proteomes" id="UP001310692">
    <property type="component" value="Unassembled WGS sequence"/>
</dbReference>
<keyword evidence="2" id="KW-0802">TPR repeat</keyword>
<dbReference type="InterPro" id="IPR019734">
    <property type="entry name" value="TPR_rpt"/>
</dbReference>
<feature type="repeat" description="TPR" evidence="2">
    <location>
        <begin position="243"/>
        <end position="276"/>
    </location>
</feature>
<dbReference type="SUPFAM" id="SSF48452">
    <property type="entry name" value="TPR-like"/>
    <property type="match status" value="2"/>
</dbReference>
<name>A0ABU7M1W1_9PROT</name>
<dbReference type="Gene3D" id="1.25.40.10">
    <property type="entry name" value="Tetratricopeptide repeat domain"/>
    <property type="match status" value="2"/>
</dbReference>
<dbReference type="PANTHER" id="PTHR12788:SF10">
    <property type="entry name" value="PROTEIN-TYROSINE SULFOTRANSFERASE"/>
    <property type="match status" value="1"/>
</dbReference>
<dbReference type="InterPro" id="IPR027417">
    <property type="entry name" value="P-loop_NTPase"/>
</dbReference>
<dbReference type="SUPFAM" id="SSF52540">
    <property type="entry name" value="P-loop containing nucleoside triphosphate hydrolases"/>
    <property type="match status" value="1"/>
</dbReference>
<dbReference type="Pfam" id="PF13469">
    <property type="entry name" value="Sulfotransfer_3"/>
    <property type="match status" value="1"/>
</dbReference>
<feature type="repeat" description="TPR" evidence="2">
    <location>
        <begin position="104"/>
        <end position="137"/>
    </location>
</feature>
<dbReference type="Pfam" id="PF13432">
    <property type="entry name" value="TPR_16"/>
    <property type="match status" value="2"/>
</dbReference>
<evidence type="ECO:0000256" key="1">
    <source>
        <dbReference type="ARBA" id="ARBA00022679"/>
    </source>
</evidence>
<dbReference type="Pfam" id="PF14559">
    <property type="entry name" value="TPR_19"/>
    <property type="match status" value="1"/>
</dbReference>
<accession>A0ABU7M1W1</accession>
<evidence type="ECO:0000256" key="2">
    <source>
        <dbReference type="PROSITE-ProRule" id="PRU00339"/>
    </source>
</evidence>
<keyword evidence="1" id="KW-0808">Transferase</keyword>
<organism evidence="3 4">
    <name type="scientific">Hyphobacterium marinum</name>
    <dbReference type="NCBI Taxonomy" id="3116574"/>
    <lineage>
        <taxon>Bacteria</taxon>
        <taxon>Pseudomonadati</taxon>
        <taxon>Pseudomonadota</taxon>
        <taxon>Alphaproteobacteria</taxon>
        <taxon>Maricaulales</taxon>
        <taxon>Maricaulaceae</taxon>
        <taxon>Hyphobacterium</taxon>
    </lineage>
</organism>
<gene>
    <name evidence="3" type="ORF">V0U35_13910</name>
</gene>
<dbReference type="PROSITE" id="PS50005">
    <property type="entry name" value="TPR"/>
    <property type="match status" value="3"/>
</dbReference>
<comment type="caution">
    <text evidence="3">The sequence shown here is derived from an EMBL/GenBank/DDBJ whole genome shotgun (WGS) entry which is preliminary data.</text>
</comment>
<proteinExistence type="predicted"/>
<feature type="repeat" description="TPR" evidence="2">
    <location>
        <begin position="277"/>
        <end position="310"/>
    </location>
</feature>